<sequence length="266" mass="29205">MATVPRLFVLRRTRRSNGLGRRLPNTAPASHDVAPQGLWQSAPDGALYLLLFRRPSLELVCLASYTAQVPELPLQPAAPLWNKSAAVAERCPLTMMTCYPQRSWSYKSVKPQLWTWDMSDDEGGARPTHRGDLGVALGRAPNMDQPNRCEAYARPGTLQMWAQWLAQMPDIDIQDRVLSVTAQLPGPKGNANAQGTCATTGTKYGRASLWNAHRHYRLYLVSCSASLVPPIPVHAAAACSPLSTAAGIPWAKHTTTNRKQRGLFLV</sequence>
<dbReference type="EMBL" id="LCWV01000019">
    <property type="protein sequence ID" value="PWI67442.1"/>
    <property type="molecule type" value="Genomic_DNA"/>
</dbReference>
<evidence type="ECO:0000313" key="2">
    <source>
        <dbReference type="EMBL" id="PWI67442.1"/>
    </source>
</evidence>
<evidence type="ECO:0000313" key="3">
    <source>
        <dbReference type="Proteomes" id="UP000245956"/>
    </source>
</evidence>
<name>A0A2U3DYX0_PURLI</name>
<dbReference type="EMBL" id="JAWRVI010000002">
    <property type="protein sequence ID" value="KAK4094957.1"/>
    <property type="molecule type" value="Genomic_DNA"/>
</dbReference>
<reference evidence="2 3" key="2">
    <citation type="journal article" date="2016" name="Front. Microbiol.">
        <title>Genome and transcriptome sequences reveal the specific parasitism of the nematophagous Purpureocillium lilacinum 36-1.</title>
        <authorList>
            <person name="Xie J."/>
            <person name="Li S."/>
            <person name="Mo C."/>
            <person name="Xiao X."/>
            <person name="Peng D."/>
            <person name="Wang G."/>
            <person name="Xiao Y."/>
        </authorList>
    </citation>
    <scope>NUCLEOTIDE SEQUENCE [LARGE SCALE GENOMIC DNA]</scope>
    <source>
        <strain evidence="2 3">36-1</strain>
    </source>
</reference>
<dbReference type="Proteomes" id="UP001287286">
    <property type="component" value="Unassembled WGS sequence"/>
</dbReference>
<gene>
    <name evidence="2" type="ORF">PCL_03210</name>
    <name evidence="1" type="ORF">Purlil1_653</name>
</gene>
<organism evidence="2 3">
    <name type="scientific">Purpureocillium lilacinum</name>
    <name type="common">Paecilomyces lilacinus</name>
    <dbReference type="NCBI Taxonomy" id="33203"/>
    <lineage>
        <taxon>Eukaryota</taxon>
        <taxon>Fungi</taxon>
        <taxon>Dikarya</taxon>
        <taxon>Ascomycota</taxon>
        <taxon>Pezizomycotina</taxon>
        <taxon>Sordariomycetes</taxon>
        <taxon>Hypocreomycetidae</taxon>
        <taxon>Hypocreales</taxon>
        <taxon>Ophiocordycipitaceae</taxon>
        <taxon>Purpureocillium</taxon>
    </lineage>
</organism>
<dbReference type="AlphaFoldDB" id="A0A2U3DYX0"/>
<protein>
    <submittedName>
        <fullName evidence="2">Uncharacterized protein</fullName>
    </submittedName>
</protein>
<evidence type="ECO:0000313" key="1">
    <source>
        <dbReference type="EMBL" id="KAK4094957.1"/>
    </source>
</evidence>
<accession>A0A2U3DYX0</accession>
<dbReference type="Proteomes" id="UP000245956">
    <property type="component" value="Unassembled WGS sequence"/>
</dbReference>
<keyword evidence="4" id="KW-1185">Reference proteome</keyword>
<evidence type="ECO:0000313" key="4">
    <source>
        <dbReference type="Proteomes" id="UP001287286"/>
    </source>
</evidence>
<reference evidence="1" key="3">
    <citation type="submission" date="2023-11" db="EMBL/GenBank/DDBJ databases">
        <authorList>
            <person name="Beijen E."/>
            <person name="Ohm R.A."/>
        </authorList>
    </citation>
    <scope>NUCLEOTIDE SEQUENCE</scope>
    <source>
        <strain evidence="1">CBS 150709</strain>
    </source>
</reference>
<comment type="caution">
    <text evidence="2">The sequence shown here is derived from an EMBL/GenBank/DDBJ whole genome shotgun (WGS) entry which is preliminary data.</text>
</comment>
<reference evidence="2" key="1">
    <citation type="submission" date="2015-05" db="EMBL/GenBank/DDBJ databases">
        <authorList>
            <person name="Wang D.B."/>
            <person name="Wang M."/>
        </authorList>
    </citation>
    <scope>NUCLEOTIDE SEQUENCE</scope>
    <source>
        <strain evidence="2">36-1</strain>
    </source>
</reference>
<proteinExistence type="predicted"/>
<reference evidence="1 4" key="4">
    <citation type="journal article" date="2024" name="Microbiol. Resour. Announc.">
        <title>Genome annotations for the ascomycete fungi Trichoderma harzianum, Trichoderma aggressivum, and Purpureocillium lilacinum.</title>
        <authorList>
            <person name="Beijen E.P.W."/>
            <person name="Ohm R.A."/>
        </authorList>
    </citation>
    <scope>NUCLEOTIDE SEQUENCE [LARGE SCALE GENOMIC DNA]</scope>
    <source>
        <strain evidence="1 4">CBS 150709</strain>
    </source>
</reference>